<protein>
    <recommendedName>
        <fullName evidence="6">Acylamino-acid-releasing enzyme</fullName>
        <ecNumber evidence="5">3.4.19.1</ecNumber>
    </recommendedName>
    <alternativeName>
        <fullName evidence="9">Dipeptidyl-peptidase V</fullName>
    </alternativeName>
</protein>
<dbReference type="Gene3D" id="2.120.10.30">
    <property type="entry name" value="TolB, C-terminal domain"/>
    <property type="match status" value="1"/>
</dbReference>
<keyword evidence="7" id="KW-0963">Cytoplasm</keyword>
<dbReference type="GO" id="GO:0008242">
    <property type="term" value="F:omega peptidase activity"/>
    <property type="evidence" value="ECO:0007669"/>
    <property type="project" value="UniProtKB-EC"/>
</dbReference>
<dbReference type="AlphaFoldDB" id="A0A2T9ZJL6"/>
<evidence type="ECO:0000313" key="12">
    <source>
        <dbReference type="EMBL" id="PVV04752.1"/>
    </source>
</evidence>
<dbReference type="PANTHER" id="PTHR42776">
    <property type="entry name" value="SERINE PEPTIDASE S9 FAMILY MEMBER"/>
    <property type="match status" value="1"/>
</dbReference>
<evidence type="ECO:0000256" key="8">
    <source>
        <dbReference type="ARBA" id="ARBA00022801"/>
    </source>
</evidence>
<comment type="catalytic activity">
    <reaction evidence="1">
        <text>Cleavage of an N-acetyl or N-formyl amino acid from the N-terminus of a polypeptide.</text>
        <dbReference type="EC" id="3.4.19.1"/>
    </reaction>
</comment>
<comment type="subcellular location">
    <subcellularLocation>
        <location evidence="2">Cytoplasm</location>
    </subcellularLocation>
</comment>
<dbReference type="GO" id="GO:0006508">
    <property type="term" value="P:proteolysis"/>
    <property type="evidence" value="ECO:0007669"/>
    <property type="project" value="InterPro"/>
</dbReference>
<gene>
    <name evidence="12" type="ORF">BB560_000734</name>
</gene>
<evidence type="ECO:0000256" key="9">
    <source>
        <dbReference type="ARBA" id="ARBA00032829"/>
    </source>
</evidence>
<feature type="domain" description="Peptidase S9 prolyl oligopeptidase catalytic" evidence="10">
    <location>
        <begin position="563"/>
        <end position="777"/>
    </location>
</feature>
<evidence type="ECO:0000256" key="7">
    <source>
        <dbReference type="ARBA" id="ARBA00022490"/>
    </source>
</evidence>
<comment type="similarity">
    <text evidence="3">Belongs to the peptidase S9C family.</text>
</comment>
<dbReference type="Gene3D" id="3.40.50.1820">
    <property type="entry name" value="alpha/beta hydrolase"/>
    <property type="match status" value="1"/>
</dbReference>
<comment type="caution">
    <text evidence="12">The sequence shown here is derived from an EMBL/GenBank/DDBJ whole genome shotgun (WGS) entry which is preliminary data.</text>
</comment>
<evidence type="ECO:0000259" key="10">
    <source>
        <dbReference type="Pfam" id="PF00326"/>
    </source>
</evidence>
<evidence type="ECO:0000256" key="3">
    <source>
        <dbReference type="ARBA" id="ARBA00010040"/>
    </source>
</evidence>
<dbReference type="OrthoDB" id="43744at2759"/>
<dbReference type="PANTHER" id="PTHR42776:SF4">
    <property type="entry name" value="ACYLAMINO-ACID-RELEASING ENZYME"/>
    <property type="match status" value="1"/>
</dbReference>
<reference evidence="12 13" key="1">
    <citation type="journal article" date="2018" name="MBio">
        <title>Comparative Genomics Reveals the Core Gene Toolbox for the Fungus-Insect Symbiosis.</title>
        <authorList>
            <person name="Wang Y."/>
            <person name="Stata M."/>
            <person name="Wang W."/>
            <person name="Stajich J.E."/>
            <person name="White M.M."/>
            <person name="Moncalvo J.M."/>
        </authorList>
    </citation>
    <scope>NUCLEOTIDE SEQUENCE [LARGE SCALE GENOMIC DNA]</scope>
    <source>
        <strain evidence="12 13">SC-DP-2</strain>
    </source>
</reference>
<dbReference type="InterPro" id="IPR029058">
    <property type="entry name" value="AB_hydrolase_fold"/>
</dbReference>
<dbReference type="InterPro" id="IPR001375">
    <property type="entry name" value="Peptidase_S9_cat"/>
</dbReference>
<keyword evidence="13" id="KW-1185">Reference proteome</keyword>
<evidence type="ECO:0000256" key="5">
    <source>
        <dbReference type="ARBA" id="ARBA00012917"/>
    </source>
</evidence>
<evidence type="ECO:0000256" key="6">
    <source>
        <dbReference type="ARBA" id="ARBA00018421"/>
    </source>
</evidence>
<evidence type="ECO:0000256" key="4">
    <source>
        <dbReference type="ARBA" id="ARBA00011881"/>
    </source>
</evidence>
<dbReference type="Pfam" id="PF00326">
    <property type="entry name" value="Peptidase_S9"/>
    <property type="match status" value="1"/>
</dbReference>
<dbReference type="SUPFAM" id="SSF53474">
    <property type="entry name" value="alpha/beta-Hydrolases"/>
    <property type="match status" value="1"/>
</dbReference>
<feature type="domain" description="Acylamino-acid-releasing enzyme N-terminal" evidence="11">
    <location>
        <begin position="27"/>
        <end position="466"/>
    </location>
</feature>
<evidence type="ECO:0000256" key="2">
    <source>
        <dbReference type="ARBA" id="ARBA00004496"/>
    </source>
</evidence>
<dbReference type="GO" id="GO:0004252">
    <property type="term" value="F:serine-type endopeptidase activity"/>
    <property type="evidence" value="ECO:0007669"/>
    <property type="project" value="TreeGrafter"/>
</dbReference>
<dbReference type="Proteomes" id="UP000245609">
    <property type="component" value="Unassembled WGS sequence"/>
</dbReference>
<sequence length="778" mass="84718">MPVEKPSTTSLPDHTTMSKVWETLDLVYSTPTVVSASISSTKSNENLYAVEYTTKQTDFVRDVHRQYSHSSMINLDSASSDHVVFNSSPTELVGTVLSAKSDKPGSSLKVVLKSVDSSAGGKKANFVEIWNGSCLAKNIPVSDSHGEFYSDVSLGGLDISPSEKYIVYVAEPKEIPKSTPRGYVKAASTALNSGKPDEPLDLESISRSLVGLASPHRYKFNEDFGETYTGKRPPTLVVVDIQTEEVSVIDCNLFSISGISPGQPTWVTKDSGDECIVFTGYNTKSRNFGLIYTQNRPSDIYMCSADGRDLVALTDGSSSVRSPRATPDKKTVVYLASAKGGPHAGSARLVQVDIVSRQVSEIIPFVSKRSLNPTELLPSNFPGLYSLALPEKPWLTNSSGEDILFVNSINESSDVVYAVNIKSNKVSELGLPSGKFGSLMYLSSCNNIALFSYSTPSSTQDLVCATLDFGIQAQSGAVSVSHWTCLNLVSKDFLGSSLIRDGIDWEVLEYPERTNYLQTVLTKPKGKPLISTQFTSGDFPPLVIFPHGGPHVTYTAGINLIPTLFTLLGFVVAQVNYTGSLGFGQESIDLLVGNIGNLEVEEIVFVAKDLVKKGVVDGGKLVYSGGSHSGFTGAHLAGRFPGLFKALVIRNPAISIGEMFAKTDIPDWCFSQLGLEYNFDMSLQKQSGTLLTPEAYAKMWEISPQRYALNVSDPVLINIGAKDRRVPPEQGYQYYRLLKSNNKIAQCNVYNDADHPLDTPESSRESFISSFLFFYQYL</sequence>
<keyword evidence="8" id="KW-0378">Hydrolase</keyword>
<evidence type="ECO:0000259" key="11">
    <source>
        <dbReference type="Pfam" id="PF19283"/>
    </source>
</evidence>
<dbReference type="EMBL" id="MBFS01000083">
    <property type="protein sequence ID" value="PVV04752.1"/>
    <property type="molecule type" value="Genomic_DNA"/>
</dbReference>
<dbReference type="Pfam" id="PF19283">
    <property type="entry name" value="APEH_N"/>
    <property type="match status" value="1"/>
</dbReference>
<dbReference type="SUPFAM" id="SSF82171">
    <property type="entry name" value="DPP6 N-terminal domain-like"/>
    <property type="match status" value="1"/>
</dbReference>
<dbReference type="InterPro" id="IPR045550">
    <property type="entry name" value="AARE_N"/>
</dbReference>
<dbReference type="EC" id="3.4.19.1" evidence="5"/>
<dbReference type="InterPro" id="IPR011042">
    <property type="entry name" value="6-blade_b-propeller_TolB-like"/>
</dbReference>
<dbReference type="STRING" id="133381.A0A2T9ZJL6"/>
<evidence type="ECO:0000313" key="13">
    <source>
        <dbReference type="Proteomes" id="UP000245609"/>
    </source>
</evidence>
<organism evidence="12 13">
    <name type="scientific">Smittium megazygosporum</name>
    <dbReference type="NCBI Taxonomy" id="133381"/>
    <lineage>
        <taxon>Eukaryota</taxon>
        <taxon>Fungi</taxon>
        <taxon>Fungi incertae sedis</taxon>
        <taxon>Zoopagomycota</taxon>
        <taxon>Kickxellomycotina</taxon>
        <taxon>Harpellomycetes</taxon>
        <taxon>Harpellales</taxon>
        <taxon>Legeriomycetaceae</taxon>
        <taxon>Smittium</taxon>
    </lineage>
</organism>
<evidence type="ECO:0000256" key="1">
    <source>
        <dbReference type="ARBA" id="ARBA00000721"/>
    </source>
</evidence>
<dbReference type="GO" id="GO:0005737">
    <property type="term" value="C:cytoplasm"/>
    <property type="evidence" value="ECO:0007669"/>
    <property type="project" value="UniProtKB-SubCell"/>
</dbReference>
<name>A0A2T9ZJL6_9FUNG</name>
<accession>A0A2T9ZJL6</accession>
<comment type="subunit">
    <text evidence="4">Homotetramer.</text>
</comment>
<proteinExistence type="inferred from homology"/>